<feature type="chain" id="PRO_5008391558" evidence="1">
    <location>
        <begin position="20"/>
        <end position="152"/>
    </location>
</feature>
<evidence type="ECO:0000313" key="3">
    <source>
        <dbReference type="Proteomes" id="UP000077748"/>
    </source>
</evidence>
<accession>A0A1A9KA14</accession>
<evidence type="ECO:0000313" key="2">
    <source>
        <dbReference type="EMBL" id="ANI13813.1"/>
    </source>
</evidence>
<evidence type="ECO:0000256" key="1">
    <source>
        <dbReference type="SAM" id="SignalP"/>
    </source>
</evidence>
<name>A0A1A9KA14_9PSED</name>
<feature type="signal peptide" evidence="1">
    <location>
        <begin position="1"/>
        <end position="19"/>
    </location>
</feature>
<organism evidence="2 3">
    <name type="scientific">Pseudomonas citronellolis</name>
    <dbReference type="NCBI Taxonomy" id="53408"/>
    <lineage>
        <taxon>Bacteria</taxon>
        <taxon>Pseudomonadati</taxon>
        <taxon>Pseudomonadota</taxon>
        <taxon>Gammaproteobacteria</taxon>
        <taxon>Pseudomonadales</taxon>
        <taxon>Pseudomonadaceae</taxon>
        <taxon>Pseudomonas</taxon>
    </lineage>
</organism>
<dbReference type="EMBL" id="CP015878">
    <property type="protein sequence ID" value="ANI13813.1"/>
    <property type="molecule type" value="Genomic_DNA"/>
</dbReference>
<keyword evidence="1" id="KW-0732">Signal</keyword>
<dbReference type="AlphaFoldDB" id="A0A1A9KA14"/>
<sequence>MNKALILLVALLLAPVAWAGEGDSWYLQTSVFTRHWNHDPQHNNHQDLIGVERNRADGWVWGGATFRNSFRQRSNYVYAGKRFDLDDSPFYFKVTGGAIQGYHGKYRDKIPLNRYGVAPAVIPSVGAQVGRFASEFVVLGNSAGMINLGVNL</sequence>
<dbReference type="RefSeq" id="WP_064582221.1">
    <property type="nucleotide sequence ID" value="NZ_CP015878.1"/>
</dbReference>
<reference evidence="2 3" key="1">
    <citation type="submission" date="2016-05" db="EMBL/GenBank/DDBJ databases">
        <title>Genome Sequence of Pseudomonas citronellolis Strain SJTE-3, an Estrogens and Persistent Organic Pollutants degradation strain.</title>
        <authorList>
            <person name="Liang R."/>
        </authorList>
    </citation>
    <scope>NUCLEOTIDE SEQUENCE [LARGE SCALE GENOMIC DNA]</scope>
    <source>
        <strain evidence="2 3">SJTE-3</strain>
    </source>
</reference>
<proteinExistence type="predicted"/>
<dbReference type="Proteomes" id="UP000077748">
    <property type="component" value="Chromosome"/>
</dbReference>
<protein>
    <submittedName>
        <fullName evidence="2">sn-glycerol-3-phosphate transporter</fullName>
    </submittedName>
</protein>
<gene>
    <name evidence="2" type="ORF">A9C11_07325</name>
</gene>